<dbReference type="EMBL" id="VJOM01000001">
    <property type="protein sequence ID" value="TSE34010.1"/>
    <property type="molecule type" value="Genomic_DNA"/>
</dbReference>
<dbReference type="EC" id="4.3.1.7" evidence="5"/>
<evidence type="ECO:0000256" key="2">
    <source>
        <dbReference type="ARBA" id="ARBA00023239"/>
    </source>
</evidence>
<comment type="pathway">
    <text evidence="5">Amine and polyamine degradation; ethanolamine degradation.</text>
</comment>
<comment type="caution">
    <text evidence="6">The sequence shown here is derived from an EMBL/GenBank/DDBJ whole genome shotgun (WGS) entry which is preliminary data.</text>
</comment>
<evidence type="ECO:0000256" key="3">
    <source>
        <dbReference type="ARBA" id="ARBA00023285"/>
    </source>
</evidence>
<dbReference type="GO" id="GO:0031419">
    <property type="term" value="F:cobalamin binding"/>
    <property type="evidence" value="ECO:0007669"/>
    <property type="project" value="UniProtKB-UniRule"/>
</dbReference>
<dbReference type="STRING" id="307486.GCA_000807215_00285"/>
<dbReference type="GO" id="GO:0006520">
    <property type="term" value="P:amino acid metabolic process"/>
    <property type="evidence" value="ECO:0007669"/>
    <property type="project" value="InterPro"/>
</dbReference>
<comment type="cofactor">
    <cofactor evidence="5">
        <name>adenosylcob(III)alamin</name>
        <dbReference type="ChEBI" id="CHEBI:18408"/>
    </cofactor>
    <text evidence="5">Binds between the large and small subunits.</text>
</comment>
<dbReference type="InterPro" id="IPR042255">
    <property type="entry name" value="EutC_N"/>
</dbReference>
<dbReference type="GO" id="GO:0009350">
    <property type="term" value="C:ethanolamine ammonia-lyase complex"/>
    <property type="evidence" value="ECO:0007669"/>
    <property type="project" value="UniProtKB-UniRule"/>
</dbReference>
<comment type="subcellular location">
    <subcellularLocation>
        <location evidence="5">Bacterial microcompartment</location>
    </subcellularLocation>
</comment>
<accession>A0A554XDV0</accession>
<evidence type="ECO:0000256" key="5">
    <source>
        <dbReference type="HAMAP-Rule" id="MF_00601"/>
    </source>
</evidence>
<keyword evidence="1 5" id="KW-0846">Cobalamin</keyword>
<dbReference type="Gene3D" id="1.10.30.40">
    <property type="entry name" value="Ethanolamine ammonia-lyase light chain (EutC), N-terminal domain"/>
    <property type="match status" value="1"/>
</dbReference>
<dbReference type="UniPathway" id="UPA00560"/>
<dbReference type="PANTHER" id="PTHR39330:SF1">
    <property type="entry name" value="ETHANOLAMINE AMMONIA-LYASE SMALL SUBUNIT"/>
    <property type="match status" value="1"/>
</dbReference>
<feature type="binding site" evidence="5">
    <location>
        <position position="212"/>
    </location>
    <ligand>
        <name>adenosylcob(III)alamin</name>
        <dbReference type="ChEBI" id="CHEBI:18408"/>
    </ligand>
</feature>
<comment type="function">
    <text evidence="5">Catalyzes the deamination of various vicinal amino-alcohols to oxo compounds. Allows this organism to utilize ethanolamine as the sole source of nitrogen and carbon in the presence of external vitamin B12.</text>
</comment>
<dbReference type="GO" id="GO:0031471">
    <property type="term" value="C:ethanolamine degradation polyhedral organelle"/>
    <property type="evidence" value="ECO:0007669"/>
    <property type="project" value="UniProtKB-UniRule"/>
</dbReference>
<evidence type="ECO:0000313" key="7">
    <source>
        <dbReference type="Proteomes" id="UP000317763"/>
    </source>
</evidence>
<gene>
    <name evidence="5 6" type="primary">eutC</name>
    <name evidence="6" type="ORF">Ttaiw_00069</name>
</gene>
<reference evidence="6 7" key="1">
    <citation type="submission" date="2019-07" db="EMBL/GenBank/DDBJ databases">
        <title>Tepidimonas taiwanensis I1-1 draft genome.</title>
        <authorList>
            <person name="Da Costa M.S."/>
            <person name="Froufe H.J.C."/>
            <person name="Egas C."/>
            <person name="Albuquerque L."/>
        </authorList>
    </citation>
    <scope>NUCLEOTIDE SEQUENCE [LARGE SCALE GENOMIC DNA]</scope>
    <source>
        <strain evidence="6 7">I1-1</strain>
    </source>
</reference>
<feature type="binding site" evidence="5">
    <location>
        <position position="183"/>
    </location>
    <ligand>
        <name>adenosylcob(III)alamin</name>
        <dbReference type="ChEBI" id="CHEBI:18408"/>
    </ligand>
</feature>
<dbReference type="Gene3D" id="3.40.50.11240">
    <property type="entry name" value="Ethanolamine ammonia-lyase light chain (EutC)"/>
    <property type="match status" value="1"/>
</dbReference>
<evidence type="ECO:0000256" key="1">
    <source>
        <dbReference type="ARBA" id="ARBA00022628"/>
    </source>
</evidence>
<evidence type="ECO:0000256" key="4">
    <source>
        <dbReference type="ARBA" id="ARBA00024446"/>
    </source>
</evidence>
<name>A0A554XDV0_9BURK</name>
<protein>
    <recommendedName>
        <fullName evidence="5">Ethanolamine ammonia-lyase small subunit</fullName>
        <shortName evidence="5">EAL small subunit</shortName>
        <ecNumber evidence="5">4.3.1.7</ecNumber>
    </recommendedName>
</protein>
<dbReference type="GO" id="GO:0008851">
    <property type="term" value="F:ethanolamine ammonia-lyase activity"/>
    <property type="evidence" value="ECO:0007669"/>
    <property type="project" value="UniProtKB-UniRule"/>
</dbReference>
<dbReference type="InterPro" id="IPR042251">
    <property type="entry name" value="EutC_C"/>
</dbReference>
<comment type="catalytic activity">
    <reaction evidence="5">
        <text>ethanolamine = acetaldehyde + NH4(+)</text>
        <dbReference type="Rhea" id="RHEA:15313"/>
        <dbReference type="ChEBI" id="CHEBI:15343"/>
        <dbReference type="ChEBI" id="CHEBI:28938"/>
        <dbReference type="ChEBI" id="CHEBI:57603"/>
        <dbReference type="EC" id="4.3.1.7"/>
    </reaction>
</comment>
<sequence length="275" mass="29875">MPTGPTSALAPSVWERLREHTPARIGLGRCGVGLPTAELLRFGLAHAQARDAVHVPLDITTLVHALRDDGWPEPLVLHSRAGTRRDYLLRPDWGRRLDEPSVRLLQKVSGKGPCPDLVLVVADGLSALGIQRHAVALLRAIRDVQEPDWVLAPPVVVEQGRVAVGDEIGELLEAQMVAVIIGERPGLSSPDSLGIYLTYQPRVGCRDAQRNCISNVRPEGQDLVIAAKRLMWLAREARRQGCTGVALKDMSGLPLTRADILDAPASSEALTSQRR</sequence>
<evidence type="ECO:0000313" key="6">
    <source>
        <dbReference type="EMBL" id="TSE34010.1"/>
    </source>
</evidence>
<proteinExistence type="inferred from homology"/>
<dbReference type="PANTHER" id="PTHR39330">
    <property type="entry name" value="ETHANOLAMINE AMMONIA-LYASE LIGHT CHAIN"/>
    <property type="match status" value="1"/>
</dbReference>
<dbReference type="Proteomes" id="UP000317763">
    <property type="component" value="Unassembled WGS sequence"/>
</dbReference>
<organism evidence="6 7">
    <name type="scientific">Tepidimonas taiwanensis</name>
    <dbReference type="NCBI Taxonomy" id="307486"/>
    <lineage>
        <taxon>Bacteria</taxon>
        <taxon>Pseudomonadati</taxon>
        <taxon>Pseudomonadota</taxon>
        <taxon>Betaproteobacteria</taxon>
        <taxon>Burkholderiales</taxon>
        <taxon>Tepidimonas</taxon>
    </lineage>
</organism>
<dbReference type="PIRSF" id="PIRSF018982">
    <property type="entry name" value="EutC"/>
    <property type="match status" value="1"/>
</dbReference>
<comment type="similarity">
    <text evidence="5">Belongs to the EutC family.</text>
</comment>
<dbReference type="Pfam" id="PF05985">
    <property type="entry name" value="EutC"/>
    <property type="match status" value="1"/>
</dbReference>
<dbReference type="HAMAP" id="MF_00601">
    <property type="entry name" value="EutC"/>
    <property type="match status" value="1"/>
</dbReference>
<feature type="binding site" evidence="5">
    <location>
        <position position="162"/>
    </location>
    <ligand>
        <name>adenosylcob(III)alamin</name>
        <dbReference type="ChEBI" id="CHEBI:18408"/>
    </ligand>
</feature>
<keyword evidence="3 5" id="KW-0170">Cobalt</keyword>
<keyword evidence="4 5" id="KW-1283">Bacterial microcompartment</keyword>
<comment type="subunit">
    <text evidence="5">The basic unit is a heterodimer which dimerizes to form tetramers. The heterotetramers trimerize; 6 large subunits form a core ring with 6 small subunits projecting outwards.</text>
</comment>
<dbReference type="NCBIfam" id="NF003971">
    <property type="entry name" value="PRK05465.1"/>
    <property type="match status" value="1"/>
</dbReference>
<dbReference type="InterPro" id="IPR009246">
    <property type="entry name" value="EutC"/>
</dbReference>
<keyword evidence="2 5" id="KW-0456">Lyase</keyword>
<dbReference type="AlphaFoldDB" id="A0A554XDV0"/>
<dbReference type="GO" id="GO:0046336">
    <property type="term" value="P:ethanolamine catabolic process"/>
    <property type="evidence" value="ECO:0007669"/>
    <property type="project" value="UniProtKB-UniRule"/>
</dbReference>
<keyword evidence="7" id="KW-1185">Reference proteome</keyword>